<proteinExistence type="predicted"/>
<sequence>MTRLIQYTVFLLAIISPSLFAQQSSTQSLSYVIDEVPNAKVVGKGMFTYYFWDVYEATLFAPNGKWQATPPFALQLRYQRALKGRKIAQRSVDEIRKQGIEDPERLAVWMEKMSKIFPDVDDGDTLTGIATKEKISVFYFNGEQVGKIDDTAFTTHFFNIWLGENTSEPDFRKTLLNH</sequence>
<comment type="caution">
    <text evidence="3">The sequence shown here is derived from an EMBL/GenBank/DDBJ whole genome shotgun (WGS) entry which is preliminary data.</text>
</comment>
<dbReference type="EMBL" id="JAAAWN010000003">
    <property type="protein sequence ID" value="NDV90253.1"/>
    <property type="molecule type" value="Genomic_DNA"/>
</dbReference>
<dbReference type="Proteomes" id="UP000470213">
    <property type="component" value="Unassembled WGS sequence"/>
</dbReference>
<evidence type="ECO:0000313" key="4">
    <source>
        <dbReference type="Proteomes" id="UP000470213"/>
    </source>
</evidence>
<accession>A0A7X5LJ48</accession>
<feature type="signal peptide" evidence="1">
    <location>
        <begin position="1"/>
        <end position="21"/>
    </location>
</feature>
<dbReference type="RefSeq" id="WP_163083848.1">
    <property type="nucleotide sequence ID" value="NZ_JAAAWN010000003.1"/>
</dbReference>
<organism evidence="3 4">
    <name type="scientific">Alteromonas profundi</name>
    <dbReference type="NCBI Taxonomy" id="2696062"/>
    <lineage>
        <taxon>Bacteria</taxon>
        <taxon>Pseudomonadati</taxon>
        <taxon>Pseudomonadota</taxon>
        <taxon>Gammaproteobacteria</taxon>
        <taxon>Alteromonadales</taxon>
        <taxon>Alteromonadaceae</taxon>
        <taxon>Alteromonas/Salinimonas group</taxon>
        <taxon>Alteromonas</taxon>
    </lineage>
</organism>
<dbReference type="Pfam" id="PF16036">
    <property type="entry name" value="Chalcone_3"/>
    <property type="match status" value="1"/>
</dbReference>
<dbReference type="InterPro" id="IPR016087">
    <property type="entry name" value="Chalcone_isomerase"/>
</dbReference>
<keyword evidence="4" id="KW-1185">Reference proteome</keyword>
<dbReference type="AlphaFoldDB" id="A0A7X5LJ48"/>
<feature type="chain" id="PRO_5030782187" description="Chalcone isomerase domain-containing protein" evidence="1">
    <location>
        <begin position="22"/>
        <end position="178"/>
    </location>
</feature>
<evidence type="ECO:0000256" key="1">
    <source>
        <dbReference type="SAM" id="SignalP"/>
    </source>
</evidence>
<evidence type="ECO:0000259" key="2">
    <source>
        <dbReference type="Pfam" id="PF16036"/>
    </source>
</evidence>
<gene>
    <name evidence="3" type="ORF">GTH32_03470</name>
</gene>
<keyword evidence="1" id="KW-0732">Signal</keyword>
<protein>
    <recommendedName>
        <fullName evidence="2">Chalcone isomerase domain-containing protein</fullName>
    </recommendedName>
</protein>
<feature type="domain" description="Chalcone isomerase" evidence="2">
    <location>
        <begin position="43"/>
        <end position="176"/>
    </location>
</feature>
<name>A0A7X5LJ48_9ALTE</name>
<evidence type="ECO:0000313" key="3">
    <source>
        <dbReference type="EMBL" id="NDV90253.1"/>
    </source>
</evidence>
<reference evidence="3 4" key="1">
    <citation type="submission" date="2020-01" db="EMBL/GenBank/DDBJ databases">
        <authorList>
            <person name="Chen J."/>
            <person name="Zhu S."/>
            <person name="Yang J."/>
        </authorList>
    </citation>
    <scope>NUCLEOTIDE SEQUENCE [LARGE SCALE GENOMIC DNA]</scope>
    <source>
        <strain evidence="3 4">345S023</strain>
    </source>
</reference>